<organism evidence="2 3">
    <name type="scientific">Vigna mungo</name>
    <name type="common">Black gram</name>
    <name type="synonym">Phaseolus mungo</name>
    <dbReference type="NCBI Taxonomy" id="3915"/>
    <lineage>
        <taxon>Eukaryota</taxon>
        <taxon>Viridiplantae</taxon>
        <taxon>Streptophyta</taxon>
        <taxon>Embryophyta</taxon>
        <taxon>Tracheophyta</taxon>
        <taxon>Spermatophyta</taxon>
        <taxon>Magnoliopsida</taxon>
        <taxon>eudicotyledons</taxon>
        <taxon>Gunneridae</taxon>
        <taxon>Pentapetalae</taxon>
        <taxon>rosids</taxon>
        <taxon>fabids</taxon>
        <taxon>Fabales</taxon>
        <taxon>Fabaceae</taxon>
        <taxon>Papilionoideae</taxon>
        <taxon>50 kb inversion clade</taxon>
        <taxon>NPAAA clade</taxon>
        <taxon>indigoferoid/millettioid clade</taxon>
        <taxon>Phaseoleae</taxon>
        <taxon>Vigna</taxon>
    </lineage>
</organism>
<gene>
    <name evidence="2" type="ORF">V8G54_006646</name>
</gene>
<proteinExistence type="predicted"/>
<evidence type="ECO:0000256" key="1">
    <source>
        <dbReference type="SAM" id="MobiDB-lite"/>
    </source>
</evidence>
<feature type="region of interest" description="Disordered" evidence="1">
    <location>
        <begin position="41"/>
        <end position="73"/>
    </location>
</feature>
<feature type="compositionally biased region" description="Basic and acidic residues" evidence="1">
    <location>
        <begin position="93"/>
        <end position="105"/>
    </location>
</feature>
<accession>A0AAQ3S8A3</accession>
<keyword evidence="3" id="KW-1185">Reference proteome</keyword>
<sequence>MHIRNIVEKVVSSFVPPQQPSPQSTLLGYDSHNKPIAPLANKVPLEQDANSTKEFRASYPSSNPKGQTLENEPPKVTIEVIATKANAVVFKDQRSDKNDTKKSNLDKGIAIFKQM</sequence>
<feature type="compositionally biased region" description="Polar residues" evidence="1">
    <location>
        <begin position="59"/>
        <end position="70"/>
    </location>
</feature>
<evidence type="ECO:0000313" key="3">
    <source>
        <dbReference type="Proteomes" id="UP001374535"/>
    </source>
</evidence>
<feature type="region of interest" description="Disordered" evidence="1">
    <location>
        <begin position="14"/>
        <end position="33"/>
    </location>
</feature>
<feature type="compositionally biased region" description="Low complexity" evidence="1">
    <location>
        <begin position="14"/>
        <end position="24"/>
    </location>
</feature>
<evidence type="ECO:0000313" key="2">
    <source>
        <dbReference type="EMBL" id="WVZ19324.1"/>
    </source>
</evidence>
<name>A0AAQ3S8A3_VIGMU</name>
<dbReference type="Proteomes" id="UP001374535">
    <property type="component" value="Chromosome 2"/>
</dbReference>
<dbReference type="AlphaFoldDB" id="A0AAQ3S8A3"/>
<reference evidence="2 3" key="1">
    <citation type="journal article" date="2023" name="Life. Sci Alliance">
        <title>Evolutionary insights into 3D genome organization and epigenetic landscape of Vigna mungo.</title>
        <authorList>
            <person name="Junaid A."/>
            <person name="Singh B."/>
            <person name="Bhatia S."/>
        </authorList>
    </citation>
    <scope>NUCLEOTIDE SEQUENCE [LARGE SCALE GENOMIC DNA]</scope>
    <source>
        <strain evidence="2">Urdbean</strain>
    </source>
</reference>
<protein>
    <submittedName>
        <fullName evidence="2">Uncharacterized protein</fullName>
    </submittedName>
</protein>
<feature type="region of interest" description="Disordered" evidence="1">
    <location>
        <begin position="93"/>
        <end position="115"/>
    </location>
</feature>
<dbReference type="EMBL" id="CP144699">
    <property type="protein sequence ID" value="WVZ19324.1"/>
    <property type="molecule type" value="Genomic_DNA"/>
</dbReference>